<dbReference type="Proteomes" id="UP000664521">
    <property type="component" value="Unassembled WGS sequence"/>
</dbReference>
<dbReference type="InterPro" id="IPR036957">
    <property type="entry name" value="Znf_PARP_sf"/>
</dbReference>
<dbReference type="EMBL" id="CAJPDS010000008">
    <property type="protein sequence ID" value="CAF9909843.1"/>
    <property type="molecule type" value="Genomic_DNA"/>
</dbReference>
<feature type="compositionally biased region" description="Acidic residues" evidence="6">
    <location>
        <begin position="244"/>
        <end position="260"/>
    </location>
</feature>
<evidence type="ECO:0000256" key="4">
    <source>
        <dbReference type="ARBA" id="ARBA00022833"/>
    </source>
</evidence>
<feature type="compositionally biased region" description="Acidic residues" evidence="6">
    <location>
        <begin position="288"/>
        <end position="297"/>
    </location>
</feature>
<feature type="compositionally biased region" description="Basic residues" evidence="6">
    <location>
        <begin position="205"/>
        <end position="216"/>
    </location>
</feature>
<evidence type="ECO:0000259" key="7">
    <source>
        <dbReference type="PROSITE" id="PS50064"/>
    </source>
</evidence>
<evidence type="ECO:0000256" key="1">
    <source>
        <dbReference type="ARBA" id="ARBA00004123"/>
    </source>
</evidence>
<dbReference type="PROSITE" id="PS50064">
    <property type="entry name" value="ZF_PARP_2"/>
    <property type="match status" value="1"/>
</dbReference>
<keyword evidence="9" id="KW-1185">Reference proteome</keyword>
<evidence type="ECO:0000313" key="8">
    <source>
        <dbReference type="EMBL" id="CAF9909843.1"/>
    </source>
</evidence>
<dbReference type="Gene3D" id="3.30.1740.10">
    <property type="entry name" value="Zinc finger, PARP-type"/>
    <property type="match status" value="1"/>
</dbReference>
<dbReference type="InterPro" id="IPR001510">
    <property type="entry name" value="Znf_PARP"/>
</dbReference>
<feature type="domain" description="PARP-type" evidence="7">
    <location>
        <begin position="3"/>
        <end position="95"/>
    </location>
</feature>
<evidence type="ECO:0000313" key="9">
    <source>
        <dbReference type="Proteomes" id="UP000664521"/>
    </source>
</evidence>
<feature type="compositionally biased region" description="Basic and acidic residues" evidence="6">
    <location>
        <begin position="94"/>
        <end position="107"/>
    </location>
</feature>
<dbReference type="GO" id="GO:0003677">
    <property type="term" value="F:DNA binding"/>
    <property type="evidence" value="ECO:0007669"/>
    <property type="project" value="InterPro"/>
</dbReference>
<sequence length="341" mass="37429">MSYRLELAKTNRSGCSNTVCKNIAEKIAKGTLRQGVMVTIKDHQTWKWRHWGCVTPVLIANMKEATENNFDLLDGYDELSEDVQQTVRRAFEQGHVDDEDWKGDVEQNRPGAKGFRSPAVKKKKKKEEEEEKAVKDAEAQDDQVSQSPSKPAAKKRGRGKKEEASDFVDTEQPPAKKAKGVAKKEKKVRNEVDYGVADVGDVPVKRTKAAAKKSQKAKGAETIQSDGEAPPKKARGRKKSVKVDDDDDEGESVSNEEDSGEPIPPLVKDSRASRKAATADFSKIPGTEDGDNIEEVMEESHKPKKGRKKITGKGSKDGTAGTTETKVTDGKARKGVRGKKA</sequence>
<keyword evidence="5" id="KW-0539">Nucleus</keyword>
<feature type="compositionally biased region" description="Basic residues" evidence="6">
    <location>
        <begin position="176"/>
        <end position="187"/>
    </location>
</feature>
<evidence type="ECO:0000256" key="3">
    <source>
        <dbReference type="ARBA" id="ARBA00022771"/>
    </source>
</evidence>
<keyword evidence="2" id="KW-0479">Metal-binding</keyword>
<name>A0A8H3EQN0_9LECA</name>
<keyword evidence="4" id="KW-0862">Zinc</keyword>
<comment type="caution">
    <text evidence="8">The sequence shown here is derived from an EMBL/GenBank/DDBJ whole genome shotgun (WGS) entry which is preliminary data.</text>
</comment>
<dbReference type="GO" id="GO:0008270">
    <property type="term" value="F:zinc ion binding"/>
    <property type="evidence" value="ECO:0007669"/>
    <property type="project" value="UniProtKB-KW"/>
</dbReference>
<proteinExistence type="predicted"/>
<evidence type="ECO:0000256" key="5">
    <source>
        <dbReference type="ARBA" id="ARBA00023242"/>
    </source>
</evidence>
<protein>
    <recommendedName>
        <fullName evidence="7">PARP-type domain-containing protein</fullName>
    </recommendedName>
</protein>
<evidence type="ECO:0000256" key="6">
    <source>
        <dbReference type="SAM" id="MobiDB-lite"/>
    </source>
</evidence>
<feature type="compositionally biased region" description="Basic residues" evidence="6">
    <location>
        <begin position="302"/>
        <end position="311"/>
    </location>
</feature>
<dbReference type="SMART" id="SM01336">
    <property type="entry name" value="zf-PARP"/>
    <property type="match status" value="1"/>
</dbReference>
<feature type="region of interest" description="Disordered" evidence="6">
    <location>
        <begin position="94"/>
        <end position="341"/>
    </location>
</feature>
<comment type="subcellular location">
    <subcellularLocation>
        <location evidence="1">Nucleus</location>
    </subcellularLocation>
</comment>
<dbReference type="Pfam" id="PF00645">
    <property type="entry name" value="zf-PARP"/>
    <property type="match status" value="1"/>
</dbReference>
<evidence type="ECO:0000256" key="2">
    <source>
        <dbReference type="ARBA" id="ARBA00022723"/>
    </source>
</evidence>
<reference evidence="8" key="1">
    <citation type="submission" date="2021-03" db="EMBL/GenBank/DDBJ databases">
        <authorList>
            <person name="Tagirdzhanova G."/>
        </authorList>
    </citation>
    <scope>NUCLEOTIDE SEQUENCE</scope>
</reference>
<dbReference type="GO" id="GO:0005634">
    <property type="term" value="C:nucleus"/>
    <property type="evidence" value="ECO:0007669"/>
    <property type="project" value="UniProtKB-SubCell"/>
</dbReference>
<accession>A0A8H3EQN0</accession>
<dbReference type="SUPFAM" id="SSF57716">
    <property type="entry name" value="Glucocorticoid receptor-like (DNA-binding domain)"/>
    <property type="match status" value="1"/>
</dbReference>
<keyword evidence="3" id="KW-0863">Zinc-finger</keyword>
<dbReference type="AlphaFoldDB" id="A0A8H3EQN0"/>
<organism evidence="8 9">
    <name type="scientific">Heterodermia speciosa</name>
    <dbReference type="NCBI Taxonomy" id="116794"/>
    <lineage>
        <taxon>Eukaryota</taxon>
        <taxon>Fungi</taxon>
        <taxon>Dikarya</taxon>
        <taxon>Ascomycota</taxon>
        <taxon>Pezizomycotina</taxon>
        <taxon>Lecanoromycetes</taxon>
        <taxon>OSLEUM clade</taxon>
        <taxon>Lecanoromycetidae</taxon>
        <taxon>Caliciales</taxon>
        <taxon>Physciaceae</taxon>
        <taxon>Heterodermia</taxon>
    </lineage>
</organism>
<gene>
    <name evidence="8" type="ORF">HETSPECPRED_009534</name>
</gene>
<dbReference type="OrthoDB" id="429950at2759"/>